<reference evidence="1 2" key="1">
    <citation type="journal article" date="2012" name="Nature">
        <title>Repeated polyploidization of Gossypium genomes and the evolution of spinnable cotton fibres.</title>
        <authorList>
            <person name="Paterson A.H."/>
            <person name="Wendel J.F."/>
            <person name="Gundlach H."/>
            <person name="Guo H."/>
            <person name="Jenkins J."/>
            <person name="Jin D."/>
            <person name="Llewellyn D."/>
            <person name="Showmaker K.C."/>
            <person name="Shu S."/>
            <person name="Udall J."/>
            <person name="Yoo M.J."/>
            <person name="Byers R."/>
            <person name="Chen W."/>
            <person name="Doron-Faigenboim A."/>
            <person name="Duke M.V."/>
            <person name="Gong L."/>
            <person name="Grimwood J."/>
            <person name="Grover C."/>
            <person name="Grupp K."/>
            <person name="Hu G."/>
            <person name="Lee T.H."/>
            <person name="Li J."/>
            <person name="Lin L."/>
            <person name="Liu T."/>
            <person name="Marler B.S."/>
            <person name="Page J.T."/>
            <person name="Roberts A.W."/>
            <person name="Romanel E."/>
            <person name="Sanders W.S."/>
            <person name="Szadkowski E."/>
            <person name="Tan X."/>
            <person name="Tang H."/>
            <person name="Xu C."/>
            <person name="Wang J."/>
            <person name="Wang Z."/>
            <person name="Zhang D."/>
            <person name="Zhang L."/>
            <person name="Ashrafi H."/>
            <person name="Bedon F."/>
            <person name="Bowers J.E."/>
            <person name="Brubaker C.L."/>
            <person name="Chee P.W."/>
            <person name="Das S."/>
            <person name="Gingle A.R."/>
            <person name="Haigler C.H."/>
            <person name="Harker D."/>
            <person name="Hoffmann L.V."/>
            <person name="Hovav R."/>
            <person name="Jones D.C."/>
            <person name="Lemke C."/>
            <person name="Mansoor S."/>
            <person name="ur Rahman M."/>
            <person name="Rainville L.N."/>
            <person name="Rambani A."/>
            <person name="Reddy U.K."/>
            <person name="Rong J.K."/>
            <person name="Saranga Y."/>
            <person name="Scheffler B.E."/>
            <person name="Scheffler J.A."/>
            <person name="Stelly D.M."/>
            <person name="Triplett B.A."/>
            <person name="Van Deynze A."/>
            <person name="Vaslin M.F."/>
            <person name="Waghmare V.N."/>
            <person name="Walford S.A."/>
            <person name="Wright R.J."/>
            <person name="Zaki E.A."/>
            <person name="Zhang T."/>
            <person name="Dennis E.S."/>
            <person name="Mayer K.F."/>
            <person name="Peterson D.G."/>
            <person name="Rokhsar D.S."/>
            <person name="Wang X."/>
            <person name="Schmutz J."/>
        </authorList>
    </citation>
    <scope>NUCLEOTIDE SEQUENCE [LARGE SCALE GENOMIC DNA]</scope>
</reference>
<evidence type="ECO:0000313" key="2">
    <source>
        <dbReference type="Proteomes" id="UP000032304"/>
    </source>
</evidence>
<proteinExistence type="predicted"/>
<accession>A0A0D2VBD5</accession>
<keyword evidence="2" id="KW-1185">Reference proteome</keyword>
<evidence type="ECO:0000313" key="1">
    <source>
        <dbReference type="EMBL" id="KJB80326.1"/>
    </source>
</evidence>
<name>A0A0D2VBD5_GOSRA</name>
<dbReference type="EMBL" id="CM001752">
    <property type="protein sequence ID" value="KJB80326.1"/>
    <property type="molecule type" value="Genomic_DNA"/>
</dbReference>
<dbReference type="Gramene" id="KJB80326">
    <property type="protein sequence ID" value="KJB80326"/>
    <property type="gene ID" value="B456_013G092100"/>
</dbReference>
<organism evidence="1 2">
    <name type="scientific">Gossypium raimondii</name>
    <name type="common">Peruvian cotton</name>
    <name type="synonym">Gossypium klotzschianum subsp. raimondii</name>
    <dbReference type="NCBI Taxonomy" id="29730"/>
    <lineage>
        <taxon>Eukaryota</taxon>
        <taxon>Viridiplantae</taxon>
        <taxon>Streptophyta</taxon>
        <taxon>Embryophyta</taxon>
        <taxon>Tracheophyta</taxon>
        <taxon>Spermatophyta</taxon>
        <taxon>Magnoliopsida</taxon>
        <taxon>eudicotyledons</taxon>
        <taxon>Gunneridae</taxon>
        <taxon>Pentapetalae</taxon>
        <taxon>rosids</taxon>
        <taxon>malvids</taxon>
        <taxon>Malvales</taxon>
        <taxon>Malvaceae</taxon>
        <taxon>Malvoideae</taxon>
        <taxon>Gossypium</taxon>
    </lineage>
</organism>
<gene>
    <name evidence="1" type="ORF">B456_013G092100</name>
</gene>
<dbReference type="Proteomes" id="UP000032304">
    <property type="component" value="Chromosome 13"/>
</dbReference>
<dbReference type="AlphaFoldDB" id="A0A0D2VBD5"/>
<protein>
    <submittedName>
        <fullName evidence="1">Uncharacterized protein</fullName>
    </submittedName>
</protein>
<sequence>MLQFKTICFGCCSFTQLFNPDFFANLHPRLKCGGPVLLLSAIPNFMPSKHAYASAANGEGTFLWITVFITSRFPLISQPTSPVADLKVLLSSAASNLIDILGTFSCIL</sequence>